<evidence type="ECO:0000313" key="1">
    <source>
        <dbReference type="EMBL" id="KAK0152653.1"/>
    </source>
</evidence>
<sequence>MTLYQSRGLSAYSGIQKQIPMTRRGILSVINSIYDPLGFLAPVILPAKLLLKDSSLEKKSKQVSRNSQLFKLDPILQDGTLRVGRRLNKSAMPENAKHQVILSKHSRVATLILSDKEEQDTKMLLNKCVVCRRISEKVGEQKMANLPEERLLPDKPPFTNAGVDYYGPFDVKRAGVQSKAMACYSPASSSELCTSRLQTASKQTPASIRFAVCRRGQFTIMRSDNGTNLVGAERELREAIQYLDNDKIERALHPKGIKWIFNNPAGSHQGGVCERQI</sequence>
<dbReference type="GO" id="GO:0003676">
    <property type="term" value="F:nucleic acid binding"/>
    <property type="evidence" value="ECO:0007669"/>
    <property type="project" value="InterPro"/>
</dbReference>
<evidence type="ECO:0000313" key="2">
    <source>
        <dbReference type="Proteomes" id="UP001174136"/>
    </source>
</evidence>
<organism evidence="1 2">
    <name type="scientific">Merluccius polli</name>
    <name type="common">Benguela hake</name>
    <name type="synonym">Merluccius cadenati</name>
    <dbReference type="NCBI Taxonomy" id="89951"/>
    <lineage>
        <taxon>Eukaryota</taxon>
        <taxon>Metazoa</taxon>
        <taxon>Chordata</taxon>
        <taxon>Craniata</taxon>
        <taxon>Vertebrata</taxon>
        <taxon>Euteleostomi</taxon>
        <taxon>Actinopterygii</taxon>
        <taxon>Neopterygii</taxon>
        <taxon>Teleostei</taxon>
        <taxon>Neoteleostei</taxon>
        <taxon>Acanthomorphata</taxon>
        <taxon>Zeiogadaria</taxon>
        <taxon>Gadariae</taxon>
        <taxon>Gadiformes</taxon>
        <taxon>Gadoidei</taxon>
        <taxon>Merlucciidae</taxon>
        <taxon>Merluccius</taxon>
    </lineage>
</organism>
<dbReference type="EMBL" id="JAOPHQ010000926">
    <property type="protein sequence ID" value="KAK0152653.1"/>
    <property type="molecule type" value="Genomic_DNA"/>
</dbReference>
<protein>
    <submittedName>
        <fullName evidence="1">Uncharacterized protein</fullName>
    </submittedName>
</protein>
<accession>A0AA47N581</accession>
<dbReference type="AlphaFoldDB" id="A0AA47N581"/>
<comment type="caution">
    <text evidence="1">The sequence shown here is derived from an EMBL/GenBank/DDBJ whole genome shotgun (WGS) entry which is preliminary data.</text>
</comment>
<dbReference type="PANTHER" id="PTHR47331:SF3">
    <property type="match status" value="1"/>
</dbReference>
<dbReference type="Pfam" id="PF05380">
    <property type="entry name" value="Peptidase_A17"/>
    <property type="match status" value="1"/>
</dbReference>
<dbReference type="InterPro" id="IPR008042">
    <property type="entry name" value="Retrotrans_Pao"/>
</dbReference>
<name>A0AA47N581_MERPO</name>
<dbReference type="InterPro" id="IPR036397">
    <property type="entry name" value="RNaseH_sf"/>
</dbReference>
<gene>
    <name evidence="1" type="ORF">N1851_005822</name>
</gene>
<keyword evidence="2" id="KW-1185">Reference proteome</keyword>
<proteinExistence type="predicted"/>
<reference evidence="1" key="1">
    <citation type="journal article" date="2023" name="Front. Mar. Sci.">
        <title>A new Merluccius polli reference genome to investigate the effects of global change in West African waters.</title>
        <authorList>
            <person name="Mateo J.L."/>
            <person name="Blanco-Fernandez C."/>
            <person name="Garcia-Vazquez E."/>
            <person name="Machado-Schiaffino G."/>
        </authorList>
    </citation>
    <scope>NUCLEOTIDE SEQUENCE</scope>
    <source>
        <strain evidence="1">C29</strain>
        <tissue evidence="1">Fin</tissue>
    </source>
</reference>
<dbReference type="Gene3D" id="3.30.420.10">
    <property type="entry name" value="Ribonuclease H-like superfamily/Ribonuclease H"/>
    <property type="match status" value="1"/>
</dbReference>
<dbReference type="Proteomes" id="UP001174136">
    <property type="component" value="Unassembled WGS sequence"/>
</dbReference>
<dbReference type="PANTHER" id="PTHR47331">
    <property type="entry name" value="PHD-TYPE DOMAIN-CONTAINING PROTEIN"/>
    <property type="match status" value="1"/>
</dbReference>